<dbReference type="Gene3D" id="3.40.109.10">
    <property type="entry name" value="NADH Oxidase"/>
    <property type="match status" value="1"/>
</dbReference>
<dbReference type="Proteomes" id="UP000030004">
    <property type="component" value="Unassembled WGS sequence"/>
</dbReference>
<dbReference type="RefSeq" id="WP_043747897.1">
    <property type="nucleotide sequence ID" value="NZ_AQQX01000003.1"/>
</dbReference>
<proteinExistence type="inferred from homology"/>
<dbReference type="InterPro" id="IPR000415">
    <property type="entry name" value="Nitroreductase-like"/>
</dbReference>
<protein>
    <submittedName>
        <fullName evidence="4">Nitroreductase</fullName>
    </submittedName>
</protein>
<reference evidence="4 5" key="1">
    <citation type="journal article" date="2015" name="Antonie Van Leeuwenhoek">
        <title>Pseudooceanicola atlanticus gen. nov. sp. nov., isolated from surface seawater of the Atlantic Ocean and reclassification of Oceanicola batsensis, Oceanicola marinus, Oceanicola nitratireducens, Oceanicola nanhaiensis, Oceanicola antarcticus and Oceanicola flagellatus, as Pseudooceanicola batsensis comb. nov., Pseudooceanicola marinus comb. nov., Pseudooceanicola nitratireducens comb. nov., Pseudooceanicola nanhaiensis comb. nov., Pseudooceanicola antarcticus comb. nov., and Pseudooceanicola flagellatus comb. nov.</title>
        <authorList>
            <person name="Lai Q."/>
            <person name="Li G."/>
            <person name="Liu X."/>
            <person name="Du Y."/>
            <person name="Sun F."/>
            <person name="Shao Z."/>
        </authorList>
    </citation>
    <scope>NUCLEOTIDE SEQUENCE [LARGE SCALE GENOMIC DNA]</scope>
    <source>
        <strain evidence="4 5">22II-s11g</strain>
    </source>
</reference>
<dbReference type="PANTHER" id="PTHR43673:SF10">
    <property type="entry name" value="NADH DEHYDROGENASE_NAD(P)H NITROREDUCTASE XCC3605-RELATED"/>
    <property type="match status" value="1"/>
</dbReference>
<evidence type="ECO:0000259" key="3">
    <source>
        <dbReference type="Pfam" id="PF00881"/>
    </source>
</evidence>
<dbReference type="GO" id="GO:0016491">
    <property type="term" value="F:oxidoreductase activity"/>
    <property type="evidence" value="ECO:0007669"/>
    <property type="project" value="UniProtKB-KW"/>
</dbReference>
<dbReference type="PANTHER" id="PTHR43673">
    <property type="entry name" value="NAD(P)H NITROREDUCTASE YDGI-RELATED"/>
    <property type="match status" value="1"/>
</dbReference>
<dbReference type="Pfam" id="PF00881">
    <property type="entry name" value="Nitroreductase"/>
    <property type="match status" value="1"/>
</dbReference>
<dbReference type="OrthoDB" id="9802510at2"/>
<keyword evidence="5" id="KW-1185">Reference proteome</keyword>
<evidence type="ECO:0000256" key="2">
    <source>
        <dbReference type="ARBA" id="ARBA00023002"/>
    </source>
</evidence>
<accession>A0A0A0EIK2</accession>
<gene>
    <name evidence="4" type="ORF">ATO9_09920</name>
</gene>
<comment type="caution">
    <text evidence="4">The sequence shown here is derived from an EMBL/GenBank/DDBJ whole genome shotgun (WGS) entry which is preliminary data.</text>
</comment>
<dbReference type="AlphaFoldDB" id="A0A0A0EIK2"/>
<organism evidence="4 5">
    <name type="scientific">Pseudooceanicola atlanticus</name>
    <dbReference type="NCBI Taxonomy" id="1461694"/>
    <lineage>
        <taxon>Bacteria</taxon>
        <taxon>Pseudomonadati</taxon>
        <taxon>Pseudomonadota</taxon>
        <taxon>Alphaproteobacteria</taxon>
        <taxon>Rhodobacterales</taxon>
        <taxon>Paracoccaceae</taxon>
        <taxon>Pseudooceanicola</taxon>
    </lineage>
</organism>
<feature type="domain" description="Nitroreductase" evidence="3">
    <location>
        <begin position="8"/>
        <end position="198"/>
    </location>
</feature>
<evidence type="ECO:0000313" key="4">
    <source>
        <dbReference type="EMBL" id="KGM49002.1"/>
    </source>
</evidence>
<dbReference type="InterPro" id="IPR029479">
    <property type="entry name" value="Nitroreductase"/>
</dbReference>
<dbReference type="CDD" id="cd02136">
    <property type="entry name" value="PnbA_NfnB-like"/>
    <property type="match status" value="1"/>
</dbReference>
<dbReference type="eggNOG" id="COG0778">
    <property type="taxonomic scope" value="Bacteria"/>
</dbReference>
<name>A0A0A0EIK2_9RHOB</name>
<evidence type="ECO:0000256" key="1">
    <source>
        <dbReference type="ARBA" id="ARBA00007118"/>
    </source>
</evidence>
<keyword evidence="2" id="KW-0560">Oxidoreductase</keyword>
<dbReference type="EMBL" id="AQQX01000003">
    <property type="protein sequence ID" value="KGM49002.1"/>
    <property type="molecule type" value="Genomic_DNA"/>
</dbReference>
<dbReference type="SUPFAM" id="SSF55469">
    <property type="entry name" value="FMN-dependent nitroreductase-like"/>
    <property type="match status" value="1"/>
</dbReference>
<dbReference type="STRING" id="1461694.ATO9_09920"/>
<sequence length="234" mass="25892">MDLDEAMQERRSIRGFTDDPVSRELLEEILTLANHAPSSMNTQPWHFHVLTGEVLENVRKGNTERMLGGVPPSREIPAHGKYEGVHRDRQVEIAKQLFAAMGIERHDAERRQDWVMRGFRQFDAPVSVVVTYDRALNDHGPVAIFDAGAATYGLVLAAWSRGLGAVINGQGIMQSPVVRECADIPEDQVILTCVALGWPDATFEANAVKSLRRETGEVATFQGFDEAGQGRRTG</sequence>
<evidence type="ECO:0000313" key="5">
    <source>
        <dbReference type="Proteomes" id="UP000030004"/>
    </source>
</evidence>
<comment type="similarity">
    <text evidence="1">Belongs to the nitroreductase family.</text>
</comment>